<dbReference type="AlphaFoldDB" id="A0A662Z8B8"/>
<sequence>MLKSILLIISSVMVLLSGCSCENNVREVNRAMVPNPFVSVDSVERAAEGAGFVFYCPSEVEGYSEKDISYIKNKLIQVVFRDGNKSILLRKAKGTDDISGDYNKYNNIDNQQVKEYSVTMKGRGDGYYVSSWSYGCFSFAVTSSSPLSGEYMKTLIANMH</sequence>
<organism evidence="1 2">
    <name type="scientific">Succinivibrio dextrinosolvens</name>
    <dbReference type="NCBI Taxonomy" id="83771"/>
    <lineage>
        <taxon>Bacteria</taxon>
        <taxon>Pseudomonadati</taxon>
        <taxon>Pseudomonadota</taxon>
        <taxon>Gammaproteobacteria</taxon>
        <taxon>Aeromonadales</taxon>
        <taxon>Succinivibrionaceae</taxon>
        <taxon>Succinivibrio</taxon>
    </lineage>
</organism>
<proteinExistence type="predicted"/>
<dbReference type="RefSeq" id="WP_074840117.1">
    <property type="nucleotide sequence ID" value="NZ_CP047056.1"/>
</dbReference>
<protein>
    <recommendedName>
        <fullName evidence="3">DUF4367 domain-containing protein</fullName>
    </recommendedName>
</protein>
<name>A0A662Z8B8_9GAMM</name>
<evidence type="ECO:0000313" key="2">
    <source>
        <dbReference type="Proteomes" id="UP000243374"/>
    </source>
</evidence>
<reference evidence="1 2" key="1">
    <citation type="submission" date="2016-10" db="EMBL/GenBank/DDBJ databases">
        <authorList>
            <person name="Varghese N."/>
            <person name="Submissions S."/>
        </authorList>
    </citation>
    <scope>NUCLEOTIDE SEQUENCE [LARGE SCALE GENOMIC DNA]</scope>
    <source>
        <strain evidence="1 2">22B</strain>
    </source>
</reference>
<accession>A0A662Z8B8</accession>
<dbReference type="Proteomes" id="UP000243374">
    <property type="component" value="Unassembled WGS sequence"/>
</dbReference>
<evidence type="ECO:0000313" key="1">
    <source>
        <dbReference type="EMBL" id="SFK00820.1"/>
    </source>
</evidence>
<dbReference type="OrthoDB" id="7061752at2"/>
<dbReference type="EMBL" id="FOSF01000014">
    <property type="protein sequence ID" value="SFK00820.1"/>
    <property type="molecule type" value="Genomic_DNA"/>
</dbReference>
<dbReference type="PROSITE" id="PS51257">
    <property type="entry name" value="PROKAR_LIPOPROTEIN"/>
    <property type="match status" value="1"/>
</dbReference>
<evidence type="ECO:0008006" key="3">
    <source>
        <dbReference type="Google" id="ProtNLM"/>
    </source>
</evidence>
<gene>
    <name evidence="1" type="ORF">SAMN04487865_10142</name>
</gene>
<keyword evidence="2" id="KW-1185">Reference proteome</keyword>